<dbReference type="OrthoDB" id="9854195at2"/>
<proteinExistence type="predicted"/>
<dbReference type="Proteomes" id="UP000199050">
    <property type="component" value="Unassembled WGS sequence"/>
</dbReference>
<feature type="transmembrane region" description="Helical" evidence="1">
    <location>
        <begin position="28"/>
        <end position="47"/>
    </location>
</feature>
<organism evidence="2 3">
    <name type="scientific">Paenibacillus typhae</name>
    <dbReference type="NCBI Taxonomy" id="1174501"/>
    <lineage>
        <taxon>Bacteria</taxon>
        <taxon>Bacillati</taxon>
        <taxon>Bacillota</taxon>
        <taxon>Bacilli</taxon>
        <taxon>Bacillales</taxon>
        <taxon>Paenibacillaceae</taxon>
        <taxon>Paenibacillus</taxon>
    </lineage>
</organism>
<keyword evidence="1" id="KW-0812">Transmembrane</keyword>
<feature type="transmembrane region" description="Helical" evidence="1">
    <location>
        <begin position="54"/>
        <end position="71"/>
    </location>
</feature>
<keyword evidence="1" id="KW-1133">Transmembrane helix</keyword>
<evidence type="ECO:0000313" key="2">
    <source>
        <dbReference type="EMBL" id="SDJ49241.1"/>
    </source>
</evidence>
<dbReference type="EMBL" id="FNDX01000018">
    <property type="protein sequence ID" value="SDJ49241.1"/>
    <property type="molecule type" value="Genomic_DNA"/>
</dbReference>
<dbReference type="RefSeq" id="WP_090715593.1">
    <property type="nucleotide sequence ID" value="NZ_CBCSKY010000018.1"/>
</dbReference>
<evidence type="ECO:0000313" key="3">
    <source>
        <dbReference type="Proteomes" id="UP000199050"/>
    </source>
</evidence>
<name>A0A1G8U687_9BACL</name>
<keyword evidence="3" id="KW-1185">Reference proteome</keyword>
<evidence type="ECO:0000256" key="1">
    <source>
        <dbReference type="SAM" id="Phobius"/>
    </source>
</evidence>
<feature type="transmembrane region" description="Helical" evidence="1">
    <location>
        <begin position="5"/>
        <end position="22"/>
    </location>
</feature>
<accession>A0A1G8U687</accession>
<sequence>MFIKITLRVLLGIMIVINVLNFSYKNPWLFIITCVLGVIVVCLDLYRELSRKKVLTYMAGAVLLAVLYVAIDQGWITALTFV</sequence>
<dbReference type="AlphaFoldDB" id="A0A1G8U687"/>
<reference evidence="3" key="1">
    <citation type="submission" date="2016-10" db="EMBL/GenBank/DDBJ databases">
        <authorList>
            <person name="Varghese N."/>
            <person name="Submissions S."/>
        </authorList>
    </citation>
    <scope>NUCLEOTIDE SEQUENCE [LARGE SCALE GENOMIC DNA]</scope>
    <source>
        <strain evidence="3">CGMCC 1.11012</strain>
    </source>
</reference>
<protein>
    <submittedName>
        <fullName evidence="2">Uncharacterized protein</fullName>
    </submittedName>
</protein>
<keyword evidence="1" id="KW-0472">Membrane</keyword>
<gene>
    <name evidence="2" type="ORF">SAMN05216192_11832</name>
</gene>